<accession>A0A2M8Z1Y1</accession>
<evidence type="ECO:0000313" key="1">
    <source>
        <dbReference type="EMBL" id="PJJ27442.1"/>
    </source>
</evidence>
<dbReference type="RefSeq" id="WP_100304083.1">
    <property type="nucleotide sequence ID" value="NZ_PGET01000001.1"/>
</dbReference>
<dbReference type="AlphaFoldDB" id="A0A2M8Z1Y1"/>
<comment type="caution">
    <text evidence="1">The sequence shown here is derived from an EMBL/GenBank/DDBJ whole genome shotgun (WGS) entry which is preliminary data.</text>
</comment>
<gene>
    <name evidence="1" type="ORF">H171_0910</name>
</gene>
<evidence type="ECO:0008006" key="3">
    <source>
        <dbReference type="Google" id="ProtNLM"/>
    </source>
</evidence>
<dbReference type="EMBL" id="PGET01000001">
    <property type="protein sequence ID" value="PJJ27442.1"/>
    <property type="molecule type" value="Genomic_DNA"/>
</dbReference>
<dbReference type="OrthoDB" id="508128at2"/>
<proteinExistence type="predicted"/>
<dbReference type="Proteomes" id="UP000231092">
    <property type="component" value="Unassembled WGS sequence"/>
</dbReference>
<evidence type="ECO:0000313" key="2">
    <source>
        <dbReference type="Proteomes" id="UP000231092"/>
    </source>
</evidence>
<reference evidence="1 2" key="1">
    <citation type="submission" date="2017-11" db="EMBL/GenBank/DDBJ databases">
        <title>Understudied soil microbes with underappreciated capabilities: Untangling the Clostridium saccharolyticum group.</title>
        <authorList>
            <person name="Leschine S."/>
        </authorList>
    </citation>
    <scope>NUCLEOTIDE SEQUENCE [LARGE SCALE GENOMIC DNA]</scope>
    <source>
        <strain evidence="1 2">18A</strain>
    </source>
</reference>
<name>A0A2M8Z1Y1_9FIRM</name>
<protein>
    <recommendedName>
        <fullName evidence="3">Protein phosphatase 2C-like protein</fullName>
    </recommendedName>
</protein>
<organism evidence="1 2">
    <name type="scientific">[Clostridium] celerecrescens 18A</name>
    <dbReference type="NCBI Taxonomy" id="1286362"/>
    <lineage>
        <taxon>Bacteria</taxon>
        <taxon>Bacillati</taxon>
        <taxon>Bacillota</taxon>
        <taxon>Clostridia</taxon>
        <taxon>Lachnospirales</taxon>
        <taxon>Lachnospiraceae</taxon>
        <taxon>Lacrimispora</taxon>
    </lineage>
</organism>
<sequence>MAVHIIEQSIIPKHIGSSRCEDGLFVNENFIAVIDGVTSKGALTWPEPPGDRPGNMTSGCYAKEVLLNALSTMPPNIDGTGAMDYLNDSLAIACRSRRSILEERPEERLQAVIILYSISRREVWAFGDCQCLIGGVHHQQVKAIDSLLSQVRSLYIQTELLSGRTKASLSSHDTGREYILPLLRRQLLFANEDSDYGYDVLNGFPIHSNRVIIHTVPPNSRLVLASDGYPVLKETLAESEAALKELIQKDPLCFRENKGTKGLVKGNDSFDDRTYIRFDTL</sequence>